<feature type="domain" description="ABC transporter" evidence="5">
    <location>
        <begin position="4"/>
        <end position="240"/>
    </location>
</feature>
<keyword evidence="2" id="KW-0547">Nucleotide-binding</keyword>
<dbReference type="GO" id="GO:0016887">
    <property type="term" value="F:ATP hydrolysis activity"/>
    <property type="evidence" value="ECO:0007669"/>
    <property type="project" value="InterPro"/>
</dbReference>
<dbReference type="InterPro" id="IPR003593">
    <property type="entry name" value="AAA+_ATPase"/>
</dbReference>
<sequence length="240" mass="26339">MEVAKIENISRIYKIGQVETQALRNVNLTIESGEFTALVGPSGSGKTTLLQLIGCLDQPTSGKLTINGKDVSQLDRNQRADMRRGTIGFIFQFFALIPTLTAYENIEMPLLLNGKSPAERQQRVNQLLKAIDLEDHSHHRPDQLSGGQQQRVAIARALVTQPALILADEPTANLDTPNGKLVMETMVRLNQETGVTFVFATHDPRVIQYARRIVTLRDGMIVSDEAGEGQLVESAAPVLA</sequence>
<evidence type="ECO:0000256" key="1">
    <source>
        <dbReference type="ARBA" id="ARBA00022448"/>
    </source>
</evidence>
<dbReference type="RefSeq" id="WP_075062696.1">
    <property type="nucleotide sequence ID" value="NZ_LGCL01000023.1"/>
</dbReference>
<evidence type="ECO:0000256" key="3">
    <source>
        <dbReference type="ARBA" id="ARBA00022840"/>
    </source>
</evidence>
<dbReference type="SMART" id="SM00382">
    <property type="entry name" value="AAA"/>
    <property type="match status" value="1"/>
</dbReference>
<keyword evidence="4" id="KW-0812">Transmembrane</keyword>
<keyword evidence="1" id="KW-0813">Transport</keyword>
<evidence type="ECO:0000256" key="2">
    <source>
        <dbReference type="ARBA" id="ARBA00022741"/>
    </source>
</evidence>
<dbReference type="PROSITE" id="PS00211">
    <property type="entry name" value="ABC_TRANSPORTER_1"/>
    <property type="match status" value="1"/>
</dbReference>
<dbReference type="FunFam" id="3.40.50.300:FF:000032">
    <property type="entry name" value="Export ABC transporter ATP-binding protein"/>
    <property type="match status" value="1"/>
</dbReference>
<dbReference type="Gene3D" id="3.40.50.300">
    <property type="entry name" value="P-loop containing nucleotide triphosphate hydrolases"/>
    <property type="match status" value="1"/>
</dbReference>
<evidence type="ECO:0000313" key="7">
    <source>
        <dbReference type="Proteomes" id="UP000050417"/>
    </source>
</evidence>
<accession>A0A0P6XV10</accession>
<dbReference type="GO" id="GO:0098796">
    <property type="term" value="C:membrane protein complex"/>
    <property type="evidence" value="ECO:0007669"/>
    <property type="project" value="UniProtKB-ARBA"/>
</dbReference>
<dbReference type="GO" id="GO:0022857">
    <property type="term" value="F:transmembrane transporter activity"/>
    <property type="evidence" value="ECO:0007669"/>
    <property type="project" value="UniProtKB-ARBA"/>
</dbReference>
<evidence type="ECO:0000259" key="5">
    <source>
        <dbReference type="PROSITE" id="PS50893"/>
    </source>
</evidence>
<keyword evidence="4" id="KW-0472">Membrane</keyword>
<dbReference type="PROSITE" id="PS50893">
    <property type="entry name" value="ABC_TRANSPORTER_2"/>
    <property type="match status" value="1"/>
</dbReference>
<gene>
    <name evidence="6" type="ORF">ADN00_09175</name>
</gene>
<dbReference type="InterPro" id="IPR015854">
    <property type="entry name" value="ABC_transpr_LolD-like"/>
</dbReference>
<organism evidence="6 7">
    <name type="scientific">Ornatilinea apprima</name>
    <dbReference type="NCBI Taxonomy" id="1134406"/>
    <lineage>
        <taxon>Bacteria</taxon>
        <taxon>Bacillati</taxon>
        <taxon>Chloroflexota</taxon>
        <taxon>Anaerolineae</taxon>
        <taxon>Anaerolineales</taxon>
        <taxon>Anaerolineaceae</taxon>
        <taxon>Ornatilinea</taxon>
    </lineage>
</organism>
<dbReference type="PANTHER" id="PTHR24220">
    <property type="entry name" value="IMPORT ATP-BINDING PROTEIN"/>
    <property type="match status" value="1"/>
</dbReference>
<dbReference type="Proteomes" id="UP000050417">
    <property type="component" value="Unassembled WGS sequence"/>
</dbReference>
<comment type="caution">
    <text evidence="6">The sequence shown here is derived from an EMBL/GenBank/DDBJ whole genome shotgun (WGS) entry which is preliminary data.</text>
</comment>
<reference evidence="6 7" key="1">
    <citation type="submission" date="2015-07" db="EMBL/GenBank/DDBJ databases">
        <title>Genome sequence of Ornatilinea apprima DSM 23815.</title>
        <authorList>
            <person name="Hemp J."/>
            <person name="Ward L.M."/>
            <person name="Pace L.A."/>
            <person name="Fischer W.W."/>
        </authorList>
    </citation>
    <scope>NUCLEOTIDE SEQUENCE [LARGE SCALE GENOMIC DNA]</scope>
    <source>
        <strain evidence="6 7">P3M-1</strain>
    </source>
</reference>
<dbReference type="GO" id="GO:0005886">
    <property type="term" value="C:plasma membrane"/>
    <property type="evidence" value="ECO:0007669"/>
    <property type="project" value="TreeGrafter"/>
</dbReference>
<proteinExistence type="predicted"/>
<dbReference type="OrthoDB" id="9804270at2"/>
<keyword evidence="4" id="KW-1133">Transmembrane helix</keyword>
<dbReference type="PATRIC" id="fig|1134406.4.peg.4069"/>
<keyword evidence="3" id="KW-0067">ATP-binding</keyword>
<dbReference type="STRING" id="1134406.ADN00_09175"/>
<dbReference type="Pfam" id="PF00005">
    <property type="entry name" value="ABC_tran"/>
    <property type="match status" value="1"/>
</dbReference>
<dbReference type="GO" id="GO:0005524">
    <property type="term" value="F:ATP binding"/>
    <property type="evidence" value="ECO:0007669"/>
    <property type="project" value="UniProtKB-KW"/>
</dbReference>
<dbReference type="CDD" id="cd03255">
    <property type="entry name" value="ABC_MJ0796_LolCDE_FtsE"/>
    <property type="match status" value="1"/>
</dbReference>
<dbReference type="EMBL" id="LGCL01000023">
    <property type="protein sequence ID" value="KPL77295.1"/>
    <property type="molecule type" value="Genomic_DNA"/>
</dbReference>
<dbReference type="InterPro" id="IPR027417">
    <property type="entry name" value="P-loop_NTPase"/>
</dbReference>
<feature type="transmembrane region" description="Helical" evidence="4">
    <location>
        <begin position="86"/>
        <end position="103"/>
    </location>
</feature>
<evidence type="ECO:0000256" key="4">
    <source>
        <dbReference type="SAM" id="Phobius"/>
    </source>
</evidence>
<dbReference type="SUPFAM" id="SSF52540">
    <property type="entry name" value="P-loop containing nucleoside triphosphate hydrolases"/>
    <property type="match status" value="1"/>
</dbReference>
<keyword evidence="7" id="KW-1185">Reference proteome</keyword>
<evidence type="ECO:0000313" key="6">
    <source>
        <dbReference type="EMBL" id="KPL77295.1"/>
    </source>
</evidence>
<dbReference type="InterPro" id="IPR003439">
    <property type="entry name" value="ABC_transporter-like_ATP-bd"/>
</dbReference>
<name>A0A0P6XV10_9CHLR</name>
<dbReference type="InterPro" id="IPR017871">
    <property type="entry name" value="ABC_transporter-like_CS"/>
</dbReference>
<dbReference type="InterPro" id="IPR017911">
    <property type="entry name" value="MacB-like_ATP-bd"/>
</dbReference>
<dbReference type="AlphaFoldDB" id="A0A0P6XV10"/>
<protein>
    <recommendedName>
        <fullName evidence="5">ABC transporter domain-containing protein</fullName>
    </recommendedName>
</protein>
<dbReference type="PANTHER" id="PTHR24220:SF86">
    <property type="entry name" value="ABC TRANSPORTER ABCH.1"/>
    <property type="match status" value="1"/>
</dbReference>